<dbReference type="Proteomes" id="UP000234891">
    <property type="component" value="Unassembled WGS sequence"/>
</dbReference>
<comment type="caution">
    <text evidence="2">The sequence shown here is derived from an EMBL/GenBank/DDBJ whole genome shotgun (WGS) entry which is preliminary data.</text>
</comment>
<evidence type="ECO:0000313" key="7">
    <source>
        <dbReference type="Proteomes" id="UP000234891"/>
    </source>
</evidence>
<dbReference type="EMBL" id="NIHS01000002">
    <property type="protein sequence ID" value="PLT74927.1"/>
    <property type="molecule type" value="Genomic_DNA"/>
</dbReference>
<gene>
    <name evidence="2" type="ORF">CDL18_10075</name>
    <name evidence="4" type="ORF">CDL20_01710</name>
    <name evidence="3" type="ORF">CDL26_02370</name>
    <name evidence="1" type="ORF">O8D18_08270</name>
</gene>
<reference evidence="1" key="2">
    <citation type="submission" date="2022-12" db="EMBL/GenBank/DDBJ databases">
        <title>Genome of R. gnavus strain RSHDN_123.</title>
        <authorList>
            <person name="Abdugheni R."/>
        </authorList>
    </citation>
    <scope>NUCLEOTIDE SEQUENCE</scope>
    <source>
        <strain evidence="1">RSHDN_123</strain>
    </source>
</reference>
<proteinExistence type="predicted"/>
<organism evidence="2 6">
    <name type="scientific">Mediterraneibacter gnavus</name>
    <name type="common">Ruminococcus gnavus</name>
    <dbReference type="NCBI Taxonomy" id="33038"/>
    <lineage>
        <taxon>Bacteria</taxon>
        <taxon>Bacillati</taxon>
        <taxon>Bacillota</taxon>
        <taxon>Clostridia</taxon>
        <taxon>Lachnospirales</taxon>
        <taxon>Lachnospiraceae</taxon>
        <taxon>Mediterraneibacter</taxon>
    </lineage>
</organism>
<evidence type="ECO:0000313" key="6">
    <source>
        <dbReference type="Proteomes" id="UP000234849"/>
    </source>
</evidence>
<dbReference type="EMBL" id="NIHM01000013">
    <property type="protein sequence ID" value="PLT54325.1"/>
    <property type="molecule type" value="Genomic_DNA"/>
</dbReference>
<dbReference type="EMBL" id="NIHW01000002">
    <property type="protein sequence ID" value="PLT89145.1"/>
    <property type="molecule type" value="Genomic_DNA"/>
</dbReference>
<dbReference type="RefSeq" id="WP_024854342.1">
    <property type="nucleotide sequence ID" value="NZ_BAABXV010000001.1"/>
</dbReference>
<dbReference type="Proteomes" id="UP000234849">
    <property type="component" value="Unassembled WGS sequence"/>
</dbReference>
<sequence length="259" mass="30118">MKEENKNGQSPEKEQLLSSLRNAEEMYVFMSLCTKMPYVLCDEETFDDEVLLYYTEEDAQREGKKLIEQRIPIQIAKIEKKQLLGFFSSLYPMGVNGLLINNNMESEARLQLGELVIRPNTEDLPDGKVWVENPQLHLTALYFMQEMRRQEKPELTEELKGLQEEILVNYGRGRFIVAVHKENGMPMLKQKNGDAYQPIFTDILEFRKFNKEDQFKTMAIEAKNVPKMLVNEAKGVVINPYGVNLQIPIVRPEEPQEKK</sequence>
<dbReference type="AlphaFoldDB" id="A0A2N5NH55"/>
<reference evidence="5 6" key="1">
    <citation type="journal article" date="2017" name="Genome Med.">
        <title>A novel Ruminococcus gnavus clade enriched in inflammatory bowel disease patients.</title>
        <authorList>
            <person name="Hall A.B."/>
            <person name="Yassour M."/>
            <person name="Sauk J."/>
            <person name="Garner A."/>
            <person name="Jiang X."/>
            <person name="Arthur T."/>
            <person name="Lagoudas G.K."/>
            <person name="Vatanen T."/>
            <person name="Fornelos N."/>
            <person name="Wilson R."/>
            <person name="Bertha M."/>
            <person name="Cohen M."/>
            <person name="Garber J."/>
            <person name="Khalili H."/>
            <person name="Gevers D."/>
            <person name="Ananthakrishnan A.N."/>
            <person name="Kugathasan S."/>
            <person name="Lander E.S."/>
            <person name="Blainey P."/>
            <person name="Vlamakis H."/>
            <person name="Xavier R.J."/>
            <person name="Huttenhower C."/>
        </authorList>
    </citation>
    <scope>NUCLEOTIDE SEQUENCE [LARGE SCALE GENOMIC DNA]</scope>
    <source>
        <strain evidence="2 6">RJX1118</strain>
        <strain evidence="3 7">RJX1124</strain>
        <strain evidence="4 5">RJX1128</strain>
    </source>
</reference>
<dbReference type="Proteomes" id="UP001148455">
    <property type="component" value="Unassembled WGS sequence"/>
</dbReference>
<evidence type="ECO:0000313" key="3">
    <source>
        <dbReference type="EMBL" id="PLT74927.1"/>
    </source>
</evidence>
<evidence type="ECO:0000313" key="4">
    <source>
        <dbReference type="EMBL" id="PLT89145.1"/>
    </source>
</evidence>
<dbReference type="EMBL" id="JAPZED010000007">
    <property type="protein sequence ID" value="MCZ7694037.1"/>
    <property type="molecule type" value="Genomic_DNA"/>
</dbReference>
<evidence type="ECO:0000313" key="5">
    <source>
        <dbReference type="Proteomes" id="UP000234840"/>
    </source>
</evidence>
<accession>A0A2N5NH55</accession>
<evidence type="ECO:0000313" key="1">
    <source>
        <dbReference type="EMBL" id="MCZ7694037.1"/>
    </source>
</evidence>
<dbReference type="Proteomes" id="UP000234840">
    <property type="component" value="Unassembled WGS sequence"/>
</dbReference>
<evidence type="ECO:0000313" key="2">
    <source>
        <dbReference type="EMBL" id="PLT54325.1"/>
    </source>
</evidence>
<name>A0A2N5NH55_MEDGN</name>
<protein>
    <submittedName>
        <fullName evidence="1">SseB family protein</fullName>
    </submittedName>
</protein>